<name>A0A1F8BLS3_9BACT</name>
<organism evidence="2 3">
    <name type="scientific">Candidatus Woesebacteria bacterium RIFCSPLOWO2_01_FULL_39_25</name>
    <dbReference type="NCBI Taxonomy" id="1802521"/>
    <lineage>
        <taxon>Bacteria</taxon>
        <taxon>Candidatus Woeseibacteriota</taxon>
    </lineage>
</organism>
<dbReference type="STRING" id="1802521.A2893_06660"/>
<sequence length="66" mass="7307">MKPVHLHKSSLYNNSTIFLLLIPPIIFIAVIVVYLVTVQNSNSKVVSQFIPTILGNDNVNLDKTGN</sequence>
<protein>
    <submittedName>
        <fullName evidence="2">Uncharacterized protein</fullName>
    </submittedName>
</protein>
<keyword evidence="1" id="KW-0472">Membrane</keyword>
<dbReference type="Proteomes" id="UP000176725">
    <property type="component" value="Unassembled WGS sequence"/>
</dbReference>
<gene>
    <name evidence="2" type="ORF">A2893_06660</name>
</gene>
<feature type="transmembrane region" description="Helical" evidence="1">
    <location>
        <begin position="16"/>
        <end position="36"/>
    </location>
</feature>
<accession>A0A1F8BLS3</accession>
<keyword evidence="1" id="KW-1133">Transmembrane helix</keyword>
<comment type="caution">
    <text evidence="2">The sequence shown here is derived from an EMBL/GenBank/DDBJ whole genome shotgun (WGS) entry which is preliminary data.</text>
</comment>
<dbReference type="EMBL" id="MGHH01000012">
    <property type="protein sequence ID" value="OGM64218.1"/>
    <property type="molecule type" value="Genomic_DNA"/>
</dbReference>
<evidence type="ECO:0000313" key="2">
    <source>
        <dbReference type="EMBL" id="OGM64218.1"/>
    </source>
</evidence>
<proteinExistence type="predicted"/>
<evidence type="ECO:0000256" key="1">
    <source>
        <dbReference type="SAM" id="Phobius"/>
    </source>
</evidence>
<dbReference type="AlphaFoldDB" id="A0A1F8BLS3"/>
<reference evidence="2 3" key="1">
    <citation type="journal article" date="2016" name="Nat. Commun.">
        <title>Thousands of microbial genomes shed light on interconnected biogeochemical processes in an aquifer system.</title>
        <authorList>
            <person name="Anantharaman K."/>
            <person name="Brown C.T."/>
            <person name="Hug L.A."/>
            <person name="Sharon I."/>
            <person name="Castelle C.J."/>
            <person name="Probst A.J."/>
            <person name="Thomas B.C."/>
            <person name="Singh A."/>
            <person name="Wilkins M.J."/>
            <person name="Karaoz U."/>
            <person name="Brodie E.L."/>
            <person name="Williams K.H."/>
            <person name="Hubbard S.S."/>
            <person name="Banfield J.F."/>
        </authorList>
    </citation>
    <scope>NUCLEOTIDE SEQUENCE [LARGE SCALE GENOMIC DNA]</scope>
</reference>
<evidence type="ECO:0000313" key="3">
    <source>
        <dbReference type="Proteomes" id="UP000176725"/>
    </source>
</evidence>
<keyword evidence="1" id="KW-0812">Transmembrane</keyword>